<dbReference type="AlphaFoldDB" id="A0A4D4LTU1"/>
<dbReference type="GeneID" id="41541482"/>
<proteinExistence type="predicted"/>
<reference evidence="2 3" key="1">
    <citation type="submission" date="2019-04" db="EMBL/GenBank/DDBJ databases">
        <title>Draft genome sequences of Streptomyces avermitilis NBRC 14893.</title>
        <authorList>
            <person name="Komaki H."/>
            <person name="Tamura T."/>
            <person name="Hosoyama A."/>
        </authorList>
    </citation>
    <scope>NUCLEOTIDE SEQUENCE [LARGE SCALE GENOMIC DNA]</scope>
    <source>
        <strain evidence="2 3">NBRC 14893</strain>
    </source>
</reference>
<feature type="region of interest" description="Disordered" evidence="1">
    <location>
        <begin position="121"/>
        <end position="141"/>
    </location>
</feature>
<dbReference type="EMBL" id="BJHX01000001">
    <property type="protein sequence ID" value="GDY64445.1"/>
    <property type="molecule type" value="Genomic_DNA"/>
</dbReference>
<evidence type="ECO:0000313" key="3">
    <source>
        <dbReference type="Proteomes" id="UP000302139"/>
    </source>
</evidence>
<sequence>MIGEEFAGALSVVLRDLRAQCSVQPEVREDEEYPGVILYAPDGSGQGVYGEPDGRPAAALLVAVADQVQDWAVEALWGQGEPAVWPHCPAHPGGHPLTATVVGGAAVWVCPASGRPVGHIGGLPPADVADVADLAPTPRTR</sequence>
<accession>A0A4D4LTU1</accession>
<evidence type="ECO:0000256" key="1">
    <source>
        <dbReference type="SAM" id="MobiDB-lite"/>
    </source>
</evidence>
<evidence type="ECO:0000313" key="2">
    <source>
        <dbReference type="EMBL" id="GDY64445.1"/>
    </source>
</evidence>
<feature type="compositionally biased region" description="Low complexity" evidence="1">
    <location>
        <begin position="123"/>
        <end position="141"/>
    </location>
</feature>
<gene>
    <name evidence="2" type="ORF">SAV14893_038380</name>
</gene>
<dbReference type="RefSeq" id="WP_010985825.1">
    <property type="nucleotide sequence ID" value="NZ_BAABTN010000040.1"/>
</dbReference>
<protein>
    <submittedName>
        <fullName evidence="2">Uncharacterized protein</fullName>
    </submittedName>
</protein>
<comment type="caution">
    <text evidence="2">The sequence shown here is derived from an EMBL/GenBank/DDBJ whole genome shotgun (WGS) entry which is preliminary data.</text>
</comment>
<organism evidence="2 3">
    <name type="scientific">Streptomyces avermitilis</name>
    <dbReference type="NCBI Taxonomy" id="33903"/>
    <lineage>
        <taxon>Bacteria</taxon>
        <taxon>Bacillati</taxon>
        <taxon>Actinomycetota</taxon>
        <taxon>Actinomycetes</taxon>
        <taxon>Kitasatosporales</taxon>
        <taxon>Streptomycetaceae</taxon>
        <taxon>Streptomyces</taxon>
    </lineage>
</organism>
<dbReference type="OMA" id="WAVEALW"/>
<dbReference type="Proteomes" id="UP000302139">
    <property type="component" value="Unassembled WGS sequence"/>
</dbReference>
<name>A0A4D4LTU1_STRAX</name>